<gene>
    <name evidence="1" type="ORF">BO99DRAFT_13972</name>
</gene>
<reference evidence="1 2" key="1">
    <citation type="submission" date="2018-02" db="EMBL/GenBank/DDBJ databases">
        <title>The genomes of Aspergillus section Nigri reveals drivers in fungal speciation.</title>
        <authorList>
            <consortium name="DOE Joint Genome Institute"/>
            <person name="Vesth T.C."/>
            <person name="Nybo J."/>
            <person name="Theobald S."/>
            <person name="Brandl J."/>
            <person name="Frisvad J.C."/>
            <person name="Nielsen K.F."/>
            <person name="Lyhne E.K."/>
            <person name="Kogle M.E."/>
            <person name="Kuo A."/>
            <person name="Riley R."/>
            <person name="Clum A."/>
            <person name="Nolan M."/>
            <person name="Lipzen A."/>
            <person name="Salamov A."/>
            <person name="Henrissat B."/>
            <person name="Wiebenga A."/>
            <person name="De vries R.P."/>
            <person name="Grigoriev I.V."/>
            <person name="Mortensen U.H."/>
            <person name="Andersen M.R."/>
            <person name="Baker S.E."/>
        </authorList>
    </citation>
    <scope>NUCLEOTIDE SEQUENCE [LARGE SCALE GENOMIC DNA]</scope>
    <source>
        <strain evidence="1 2">CBS 115571</strain>
    </source>
</reference>
<dbReference type="AlphaFoldDB" id="A0A2V5GUL8"/>
<proteinExistence type="predicted"/>
<evidence type="ECO:0000313" key="2">
    <source>
        <dbReference type="Proteomes" id="UP000249829"/>
    </source>
</evidence>
<accession>A0A2V5GUL8</accession>
<dbReference type="EMBL" id="KZ825205">
    <property type="protein sequence ID" value="PYI14671.1"/>
    <property type="molecule type" value="Genomic_DNA"/>
</dbReference>
<keyword evidence="2" id="KW-1185">Reference proteome</keyword>
<dbReference type="Proteomes" id="UP000249829">
    <property type="component" value="Unassembled WGS sequence"/>
</dbReference>
<name>A0A2V5GUL8_ASPV1</name>
<protein>
    <submittedName>
        <fullName evidence="1">Uncharacterized protein</fullName>
    </submittedName>
</protein>
<evidence type="ECO:0000313" key="1">
    <source>
        <dbReference type="EMBL" id="PYI14671.1"/>
    </source>
</evidence>
<organism evidence="1 2">
    <name type="scientific">Aspergillus violaceofuscus (strain CBS 115571)</name>
    <dbReference type="NCBI Taxonomy" id="1450538"/>
    <lineage>
        <taxon>Eukaryota</taxon>
        <taxon>Fungi</taxon>
        <taxon>Dikarya</taxon>
        <taxon>Ascomycota</taxon>
        <taxon>Pezizomycotina</taxon>
        <taxon>Eurotiomycetes</taxon>
        <taxon>Eurotiomycetidae</taxon>
        <taxon>Eurotiales</taxon>
        <taxon>Aspergillaceae</taxon>
        <taxon>Aspergillus</taxon>
    </lineage>
</organism>
<sequence>MNGVSRGREPRLCAARCSLIGLGQPLEFSTPCLNVHHSAIPPENLEEAFVVILIRMLVTCHSSSSHMHVPVTWGALSPPTVYLCTLCPFSPFFFSLGDLQSLRTLFQSTFETVCVTNDVLEKLSPPCLMGNRAMLRPKLAMLSAKLVLRLMSEP</sequence>